<dbReference type="HOGENOM" id="CLU_2868323_0_0_1"/>
<protein>
    <submittedName>
        <fullName evidence="1">Uncharacterized protein</fullName>
    </submittedName>
</protein>
<dbReference type="AlphaFoldDB" id="A0A0D0DAG6"/>
<accession>A0A0D0DAG6</accession>
<gene>
    <name evidence="1" type="ORF">PAXRUDRAFT_166734</name>
</gene>
<proteinExistence type="predicted"/>
<dbReference type="InParanoid" id="A0A0D0DAG6"/>
<dbReference type="EMBL" id="KN826975">
    <property type="protein sequence ID" value="KIK77469.1"/>
    <property type="molecule type" value="Genomic_DNA"/>
</dbReference>
<organism evidence="1 2">
    <name type="scientific">Paxillus rubicundulus Ve08.2h10</name>
    <dbReference type="NCBI Taxonomy" id="930991"/>
    <lineage>
        <taxon>Eukaryota</taxon>
        <taxon>Fungi</taxon>
        <taxon>Dikarya</taxon>
        <taxon>Basidiomycota</taxon>
        <taxon>Agaricomycotina</taxon>
        <taxon>Agaricomycetes</taxon>
        <taxon>Agaricomycetidae</taxon>
        <taxon>Boletales</taxon>
        <taxon>Paxilineae</taxon>
        <taxon>Paxillaceae</taxon>
        <taxon>Paxillus</taxon>
    </lineage>
</organism>
<evidence type="ECO:0000313" key="2">
    <source>
        <dbReference type="Proteomes" id="UP000054538"/>
    </source>
</evidence>
<keyword evidence="2" id="KW-1185">Reference proteome</keyword>
<reference evidence="2" key="2">
    <citation type="submission" date="2015-01" db="EMBL/GenBank/DDBJ databases">
        <title>Evolutionary Origins and Diversification of the Mycorrhizal Mutualists.</title>
        <authorList>
            <consortium name="DOE Joint Genome Institute"/>
            <consortium name="Mycorrhizal Genomics Consortium"/>
            <person name="Kohler A."/>
            <person name="Kuo A."/>
            <person name="Nagy L.G."/>
            <person name="Floudas D."/>
            <person name="Copeland A."/>
            <person name="Barry K.W."/>
            <person name="Cichocki N."/>
            <person name="Veneault-Fourrey C."/>
            <person name="LaButti K."/>
            <person name="Lindquist E.A."/>
            <person name="Lipzen A."/>
            <person name="Lundell T."/>
            <person name="Morin E."/>
            <person name="Murat C."/>
            <person name="Riley R."/>
            <person name="Ohm R."/>
            <person name="Sun H."/>
            <person name="Tunlid A."/>
            <person name="Henrissat B."/>
            <person name="Grigoriev I.V."/>
            <person name="Hibbett D.S."/>
            <person name="Martin F."/>
        </authorList>
    </citation>
    <scope>NUCLEOTIDE SEQUENCE [LARGE SCALE GENOMIC DNA]</scope>
    <source>
        <strain evidence="2">Ve08.2h10</strain>
    </source>
</reference>
<sequence>MRRAGYIDEMILLSDEEHAQLQGNIAPICLALGKLQKLAFKIIHSTTILLPAWKEILAEFKLAV</sequence>
<evidence type="ECO:0000313" key="1">
    <source>
        <dbReference type="EMBL" id="KIK77469.1"/>
    </source>
</evidence>
<reference evidence="1 2" key="1">
    <citation type="submission" date="2014-04" db="EMBL/GenBank/DDBJ databases">
        <authorList>
            <consortium name="DOE Joint Genome Institute"/>
            <person name="Kuo A."/>
            <person name="Kohler A."/>
            <person name="Jargeat P."/>
            <person name="Nagy L.G."/>
            <person name="Floudas D."/>
            <person name="Copeland A."/>
            <person name="Barry K.W."/>
            <person name="Cichocki N."/>
            <person name="Veneault-Fourrey C."/>
            <person name="LaButti K."/>
            <person name="Lindquist E.A."/>
            <person name="Lipzen A."/>
            <person name="Lundell T."/>
            <person name="Morin E."/>
            <person name="Murat C."/>
            <person name="Sun H."/>
            <person name="Tunlid A."/>
            <person name="Henrissat B."/>
            <person name="Grigoriev I.V."/>
            <person name="Hibbett D.S."/>
            <person name="Martin F."/>
            <person name="Nordberg H.P."/>
            <person name="Cantor M.N."/>
            <person name="Hua S.X."/>
        </authorList>
    </citation>
    <scope>NUCLEOTIDE SEQUENCE [LARGE SCALE GENOMIC DNA]</scope>
    <source>
        <strain evidence="1 2">Ve08.2h10</strain>
    </source>
</reference>
<dbReference type="OrthoDB" id="2662702at2759"/>
<name>A0A0D0DAG6_9AGAM</name>
<dbReference type="Proteomes" id="UP000054538">
    <property type="component" value="Unassembled WGS sequence"/>
</dbReference>